<evidence type="ECO:0000313" key="1">
    <source>
        <dbReference type="EMBL" id="KCW46531.1"/>
    </source>
</evidence>
<name>A0A058ZYU2_EUCGR</name>
<dbReference type="AlphaFoldDB" id="A0A058ZYU2"/>
<protein>
    <submittedName>
        <fullName evidence="1">Uncharacterized protein</fullName>
    </submittedName>
</protein>
<organism evidence="1">
    <name type="scientific">Eucalyptus grandis</name>
    <name type="common">Flooded gum</name>
    <dbReference type="NCBI Taxonomy" id="71139"/>
    <lineage>
        <taxon>Eukaryota</taxon>
        <taxon>Viridiplantae</taxon>
        <taxon>Streptophyta</taxon>
        <taxon>Embryophyta</taxon>
        <taxon>Tracheophyta</taxon>
        <taxon>Spermatophyta</taxon>
        <taxon>Magnoliopsida</taxon>
        <taxon>eudicotyledons</taxon>
        <taxon>Gunneridae</taxon>
        <taxon>Pentapetalae</taxon>
        <taxon>rosids</taxon>
        <taxon>malvids</taxon>
        <taxon>Myrtales</taxon>
        <taxon>Myrtaceae</taxon>
        <taxon>Myrtoideae</taxon>
        <taxon>Eucalypteae</taxon>
        <taxon>Eucalyptus</taxon>
    </lineage>
</organism>
<gene>
    <name evidence="1" type="ORF">EUGRSUZ_K00362</name>
</gene>
<dbReference type="EMBL" id="KK198763">
    <property type="protein sequence ID" value="KCW46531.1"/>
    <property type="molecule type" value="Genomic_DNA"/>
</dbReference>
<proteinExistence type="predicted"/>
<dbReference type="InParanoid" id="A0A058ZYU2"/>
<accession>A0A058ZYU2</accession>
<sequence length="106" mass="12067">MEYMFSVWLGPKHCSTQTKHVTYIKLKPKQAKHIAHTFTKERLKLRSWNPSVDSAAVDGLSSSLASSCPLGPRERHGPLLQRFIGRLIEDHFSRPSLVLTQPTEKE</sequence>
<reference evidence="1" key="1">
    <citation type="submission" date="2013-07" db="EMBL/GenBank/DDBJ databases">
        <title>The genome of Eucalyptus grandis.</title>
        <authorList>
            <person name="Schmutz J."/>
            <person name="Hayes R."/>
            <person name="Myburg A."/>
            <person name="Tuskan G."/>
            <person name="Grattapaglia D."/>
            <person name="Rokhsar D.S."/>
        </authorList>
    </citation>
    <scope>NUCLEOTIDE SEQUENCE</scope>
    <source>
        <tissue evidence="1">Leaf extractions</tissue>
    </source>
</reference>
<dbReference type="Gramene" id="KCW46531">
    <property type="protein sequence ID" value="KCW46531"/>
    <property type="gene ID" value="EUGRSUZ_K00362"/>
</dbReference>